<protein>
    <submittedName>
        <fullName evidence="2">Uncharacterized protein</fullName>
    </submittedName>
</protein>
<dbReference type="Proteomes" id="UP000295252">
    <property type="component" value="Chromosome VIII"/>
</dbReference>
<dbReference type="Gramene" id="CDP06740">
    <property type="protein sequence ID" value="CDP06740"/>
    <property type="gene ID" value="GSCOC_T00023691001"/>
</dbReference>
<sequence>MSSPIFFGERPSGPILGARELAAPTSPPVTRTNTSTTWVGSNFGGISDPTAEAGAAAG</sequence>
<accession>A0A068UDY0</accession>
<dbReference type="EMBL" id="HG739106">
    <property type="protein sequence ID" value="CDP06740.1"/>
    <property type="molecule type" value="Genomic_DNA"/>
</dbReference>
<proteinExistence type="predicted"/>
<dbReference type="OrthoDB" id="277542at2759"/>
<evidence type="ECO:0000313" key="3">
    <source>
        <dbReference type="Proteomes" id="UP000295252"/>
    </source>
</evidence>
<keyword evidence="3" id="KW-1185">Reference proteome</keyword>
<evidence type="ECO:0000256" key="1">
    <source>
        <dbReference type="SAM" id="MobiDB-lite"/>
    </source>
</evidence>
<reference evidence="3" key="1">
    <citation type="journal article" date="2014" name="Science">
        <title>The coffee genome provides insight into the convergent evolution of caffeine biosynthesis.</title>
        <authorList>
            <person name="Denoeud F."/>
            <person name="Carretero-Paulet L."/>
            <person name="Dereeper A."/>
            <person name="Droc G."/>
            <person name="Guyot R."/>
            <person name="Pietrella M."/>
            <person name="Zheng C."/>
            <person name="Alberti A."/>
            <person name="Anthony F."/>
            <person name="Aprea G."/>
            <person name="Aury J.M."/>
            <person name="Bento P."/>
            <person name="Bernard M."/>
            <person name="Bocs S."/>
            <person name="Campa C."/>
            <person name="Cenci A."/>
            <person name="Combes M.C."/>
            <person name="Crouzillat D."/>
            <person name="Da Silva C."/>
            <person name="Daddiego L."/>
            <person name="De Bellis F."/>
            <person name="Dussert S."/>
            <person name="Garsmeur O."/>
            <person name="Gayraud T."/>
            <person name="Guignon V."/>
            <person name="Jahn K."/>
            <person name="Jamilloux V."/>
            <person name="Joet T."/>
            <person name="Labadie K."/>
            <person name="Lan T."/>
            <person name="Leclercq J."/>
            <person name="Lepelley M."/>
            <person name="Leroy T."/>
            <person name="Li L.T."/>
            <person name="Librado P."/>
            <person name="Lopez L."/>
            <person name="Munoz A."/>
            <person name="Noel B."/>
            <person name="Pallavicini A."/>
            <person name="Perrotta G."/>
            <person name="Poncet V."/>
            <person name="Pot D."/>
            <person name="Priyono X."/>
            <person name="Rigoreau M."/>
            <person name="Rouard M."/>
            <person name="Rozas J."/>
            <person name="Tranchant-Dubreuil C."/>
            <person name="VanBuren R."/>
            <person name="Zhang Q."/>
            <person name="Andrade A.C."/>
            <person name="Argout X."/>
            <person name="Bertrand B."/>
            <person name="de Kochko A."/>
            <person name="Graziosi G."/>
            <person name="Henry R.J."/>
            <person name="Jayarama X."/>
            <person name="Ming R."/>
            <person name="Nagai C."/>
            <person name="Rounsley S."/>
            <person name="Sankoff D."/>
            <person name="Giuliano G."/>
            <person name="Albert V.A."/>
            <person name="Wincker P."/>
            <person name="Lashermes P."/>
        </authorList>
    </citation>
    <scope>NUCLEOTIDE SEQUENCE [LARGE SCALE GENOMIC DNA]</scope>
    <source>
        <strain evidence="3">cv. DH200-94</strain>
    </source>
</reference>
<organism evidence="2 3">
    <name type="scientific">Coffea canephora</name>
    <name type="common">Robusta coffee</name>
    <dbReference type="NCBI Taxonomy" id="49390"/>
    <lineage>
        <taxon>Eukaryota</taxon>
        <taxon>Viridiplantae</taxon>
        <taxon>Streptophyta</taxon>
        <taxon>Embryophyta</taxon>
        <taxon>Tracheophyta</taxon>
        <taxon>Spermatophyta</taxon>
        <taxon>Magnoliopsida</taxon>
        <taxon>eudicotyledons</taxon>
        <taxon>Gunneridae</taxon>
        <taxon>Pentapetalae</taxon>
        <taxon>asterids</taxon>
        <taxon>lamiids</taxon>
        <taxon>Gentianales</taxon>
        <taxon>Rubiaceae</taxon>
        <taxon>Ixoroideae</taxon>
        <taxon>Gardenieae complex</taxon>
        <taxon>Bertiereae - Coffeeae clade</taxon>
        <taxon>Coffeeae</taxon>
        <taxon>Coffea</taxon>
    </lineage>
</organism>
<dbReference type="AlphaFoldDB" id="A0A068UDY0"/>
<feature type="compositionally biased region" description="Polar residues" evidence="1">
    <location>
        <begin position="28"/>
        <end position="40"/>
    </location>
</feature>
<dbReference type="InParanoid" id="A0A068UDY0"/>
<evidence type="ECO:0000313" key="2">
    <source>
        <dbReference type="EMBL" id="CDP06740.1"/>
    </source>
</evidence>
<name>A0A068UDY0_COFCA</name>
<gene>
    <name evidence="2" type="ORF">GSCOC_T00023691001</name>
</gene>
<feature type="region of interest" description="Disordered" evidence="1">
    <location>
        <begin position="23"/>
        <end position="58"/>
    </location>
</feature>